<gene>
    <name evidence="1" type="ORF">GRI68_05685</name>
</gene>
<keyword evidence="2" id="KW-1185">Reference proteome</keyword>
<dbReference type="RefSeq" id="WP_160616342.1">
    <property type="nucleotide sequence ID" value="NZ_WTYR01000001.1"/>
</dbReference>
<dbReference type="Proteomes" id="UP000429229">
    <property type="component" value="Unassembled WGS sequence"/>
</dbReference>
<dbReference type="EMBL" id="WTYR01000001">
    <property type="protein sequence ID" value="MXP09664.1"/>
    <property type="molecule type" value="Genomic_DNA"/>
</dbReference>
<name>A0A6I4U2X5_9SPHN</name>
<dbReference type="OrthoDB" id="7391698at2"/>
<evidence type="ECO:0000313" key="1">
    <source>
        <dbReference type="EMBL" id="MXP09664.1"/>
    </source>
</evidence>
<protein>
    <submittedName>
        <fullName evidence="1">Uncharacterized protein</fullName>
    </submittedName>
</protein>
<sequence>MTDHPTTFKAEPADLEDPDWDDRATLYKIDEGQGLLGGFDGLRRGTLGELVRFVMTLPESDRHEYAIQESGDKRFGPAEIAALAAHENFPAEGDDA</sequence>
<evidence type="ECO:0000313" key="2">
    <source>
        <dbReference type="Proteomes" id="UP000429229"/>
    </source>
</evidence>
<comment type="caution">
    <text evidence="1">The sequence shown here is derived from an EMBL/GenBank/DDBJ whole genome shotgun (WGS) entry which is preliminary data.</text>
</comment>
<reference evidence="1 2" key="1">
    <citation type="submission" date="2019-12" db="EMBL/GenBank/DDBJ databases">
        <title>Genomic-based taxomic classification of the family Erythrobacteraceae.</title>
        <authorList>
            <person name="Xu L."/>
        </authorList>
    </citation>
    <scope>NUCLEOTIDE SEQUENCE [LARGE SCALE GENOMIC DNA]</scope>
    <source>
        <strain evidence="1 2">LMG 29519</strain>
    </source>
</reference>
<accession>A0A6I4U2X5</accession>
<organism evidence="1 2">
    <name type="scientific">Alteriqipengyuania halimionae</name>
    <dbReference type="NCBI Taxonomy" id="1926630"/>
    <lineage>
        <taxon>Bacteria</taxon>
        <taxon>Pseudomonadati</taxon>
        <taxon>Pseudomonadota</taxon>
        <taxon>Alphaproteobacteria</taxon>
        <taxon>Sphingomonadales</taxon>
        <taxon>Erythrobacteraceae</taxon>
        <taxon>Alteriqipengyuania</taxon>
    </lineage>
</organism>
<proteinExistence type="predicted"/>
<dbReference type="AlphaFoldDB" id="A0A6I4U2X5"/>